<dbReference type="AlphaFoldDB" id="A0A6G9XQM3"/>
<sequence>MSRFGSILWPAGDAVGAAVDARTITDLNLDEIFTIIARADPTLARYLRSPVADLDTVLFRQEIFRDLARAELRELYTNSRRSCGSCARSLPRRPNNSTGTRNTGCISTPCSVTAAP</sequence>
<reference evidence="1 2" key="1">
    <citation type="journal article" date="2019" name="ACS Chem. Biol.">
        <title>Identification and Mobilization of a Cryptic Antibiotic Biosynthesis Gene Locus from a Human-Pathogenic Nocardia Isolate.</title>
        <authorList>
            <person name="Herisse M."/>
            <person name="Ishida K."/>
            <person name="Porter J.L."/>
            <person name="Howden B."/>
            <person name="Hertweck C."/>
            <person name="Stinear T.P."/>
            <person name="Pidot S.J."/>
        </authorList>
    </citation>
    <scope>NUCLEOTIDE SEQUENCE [LARGE SCALE GENOMIC DNA]</scope>
    <source>
        <strain evidence="1 2">AUSMDU00024985</strain>
    </source>
</reference>
<dbReference type="Proteomes" id="UP000501705">
    <property type="component" value="Chromosome"/>
</dbReference>
<organism evidence="1 2">
    <name type="scientific">Nocardia brasiliensis</name>
    <dbReference type="NCBI Taxonomy" id="37326"/>
    <lineage>
        <taxon>Bacteria</taxon>
        <taxon>Bacillati</taxon>
        <taxon>Actinomycetota</taxon>
        <taxon>Actinomycetes</taxon>
        <taxon>Mycobacteriales</taxon>
        <taxon>Nocardiaceae</taxon>
        <taxon>Nocardia</taxon>
    </lineage>
</organism>
<evidence type="ECO:0000313" key="2">
    <source>
        <dbReference type="Proteomes" id="UP000501705"/>
    </source>
</evidence>
<name>A0A6G9XQM3_NOCBR</name>
<proteinExistence type="predicted"/>
<accession>A0A6G9XQM3</accession>
<protein>
    <submittedName>
        <fullName evidence="1">Uncharacterized protein</fullName>
    </submittedName>
</protein>
<dbReference type="RefSeq" id="WP_167462274.1">
    <property type="nucleotide sequence ID" value="NZ_CP046171.1"/>
</dbReference>
<evidence type="ECO:0000313" key="1">
    <source>
        <dbReference type="EMBL" id="QIS03206.1"/>
    </source>
</evidence>
<gene>
    <name evidence="1" type="ORF">F5X71_13595</name>
</gene>
<dbReference type="EMBL" id="CP046171">
    <property type="protein sequence ID" value="QIS03206.1"/>
    <property type="molecule type" value="Genomic_DNA"/>
</dbReference>